<proteinExistence type="predicted"/>
<accession>A0A382XQJ9</accession>
<dbReference type="AlphaFoldDB" id="A0A382XQJ9"/>
<organism evidence="1">
    <name type="scientific">marine metagenome</name>
    <dbReference type="NCBI Taxonomy" id="408172"/>
    <lineage>
        <taxon>unclassified sequences</taxon>
        <taxon>metagenomes</taxon>
        <taxon>ecological metagenomes</taxon>
    </lineage>
</organism>
<dbReference type="SUPFAM" id="SSF53649">
    <property type="entry name" value="Alkaline phosphatase-like"/>
    <property type="match status" value="1"/>
</dbReference>
<dbReference type="Gene3D" id="3.40.720.10">
    <property type="entry name" value="Alkaline Phosphatase, subunit A"/>
    <property type="match status" value="1"/>
</dbReference>
<dbReference type="EMBL" id="UINC01169404">
    <property type="protein sequence ID" value="SVD72925.1"/>
    <property type="molecule type" value="Genomic_DNA"/>
</dbReference>
<dbReference type="InterPro" id="IPR017850">
    <property type="entry name" value="Alkaline_phosphatase_core_sf"/>
</dbReference>
<evidence type="ECO:0000313" key="1">
    <source>
        <dbReference type="EMBL" id="SVD72925.1"/>
    </source>
</evidence>
<sequence length="40" mass="4265">LVGLIAQGATQPNFLIIMADDCTYNDLPLYGGQNAKTPNI</sequence>
<gene>
    <name evidence="1" type="ORF">METZ01_LOCUS425779</name>
</gene>
<feature type="non-terminal residue" evidence="1">
    <location>
        <position position="40"/>
    </location>
</feature>
<name>A0A382XQJ9_9ZZZZ</name>
<protein>
    <recommendedName>
        <fullName evidence="2">Sulfatase N-terminal domain-containing protein</fullName>
    </recommendedName>
</protein>
<feature type="non-terminal residue" evidence="1">
    <location>
        <position position="1"/>
    </location>
</feature>
<evidence type="ECO:0008006" key="2">
    <source>
        <dbReference type="Google" id="ProtNLM"/>
    </source>
</evidence>
<reference evidence="1" key="1">
    <citation type="submission" date="2018-05" db="EMBL/GenBank/DDBJ databases">
        <authorList>
            <person name="Lanie J.A."/>
            <person name="Ng W.-L."/>
            <person name="Kazmierczak K.M."/>
            <person name="Andrzejewski T.M."/>
            <person name="Davidsen T.M."/>
            <person name="Wayne K.J."/>
            <person name="Tettelin H."/>
            <person name="Glass J.I."/>
            <person name="Rusch D."/>
            <person name="Podicherti R."/>
            <person name="Tsui H.-C.T."/>
            <person name="Winkler M.E."/>
        </authorList>
    </citation>
    <scope>NUCLEOTIDE SEQUENCE</scope>
</reference>